<evidence type="ECO:0000313" key="3">
    <source>
        <dbReference type="EMBL" id="PLT89466.1"/>
    </source>
</evidence>
<dbReference type="RefSeq" id="WP_022037841.1">
    <property type="nucleotide sequence ID" value="NZ_CAXSWW010000002.1"/>
</dbReference>
<keyword evidence="1" id="KW-0547">Nucleotide-binding</keyword>
<evidence type="ECO:0000313" key="2">
    <source>
        <dbReference type="EMBL" id="PLT74549.1"/>
    </source>
</evidence>
<dbReference type="Proteomes" id="UP001079535">
    <property type="component" value="Unassembled WGS sequence"/>
</dbReference>
<reference evidence="1" key="2">
    <citation type="submission" date="2022-11" db="EMBL/GenBank/DDBJ databases">
        <title>Temperate bacteriophages infecting mucin-degrading bacterium Ruminococcus gnavus from the human gut.</title>
        <authorList>
            <person name="Buttimer C."/>
        </authorList>
    </citation>
    <scope>NUCLEOTIDE SEQUENCE</scope>
    <source>
        <strain evidence="1">CCUG 49994</strain>
    </source>
</reference>
<reference evidence="4 5" key="1">
    <citation type="journal article" date="2017" name="Genome Med.">
        <title>A novel Ruminococcus gnavus clade enriched in inflammatory bowel disease patients.</title>
        <authorList>
            <person name="Hall A.B."/>
            <person name="Yassour M."/>
            <person name="Sauk J."/>
            <person name="Garner A."/>
            <person name="Jiang X."/>
            <person name="Arthur T."/>
            <person name="Lagoudas G.K."/>
            <person name="Vatanen T."/>
            <person name="Fornelos N."/>
            <person name="Wilson R."/>
            <person name="Bertha M."/>
            <person name="Cohen M."/>
            <person name="Garber J."/>
            <person name="Khalili H."/>
            <person name="Gevers D."/>
            <person name="Ananthakrishnan A.N."/>
            <person name="Kugathasan S."/>
            <person name="Lander E.S."/>
            <person name="Blainey P."/>
            <person name="Vlamakis H."/>
            <person name="Xavier R.J."/>
            <person name="Huttenhower C."/>
        </authorList>
    </citation>
    <scope>NUCLEOTIDE SEQUENCE [LARGE SCALE GENOMIC DNA]</scope>
    <source>
        <strain evidence="2 5">RJX1124</strain>
        <strain evidence="3 4">RJX1128</strain>
    </source>
</reference>
<dbReference type="PANTHER" id="PTHR42935">
    <property type="entry name" value="SLR0930 PROTEIN"/>
    <property type="match status" value="1"/>
</dbReference>
<keyword evidence="1" id="KW-0067">ATP-binding</keyword>
<dbReference type="AlphaFoldDB" id="A0A2N5PQ25"/>
<dbReference type="EMBL" id="JAPRAY010000003">
    <property type="protein sequence ID" value="MCZ0666452.1"/>
    <property type="molecule type" value="Genomic_DNA"/>
</dbReference>
<dbReference type="InterPro" id="IPR027417">
    <property type="entry name" value="P-loop_NTPase"/>
</dbReference>
<evidence type="ECO:0000313" key="4">
    <source>
        <dbReference type="Proteomes" id="UP000234840"/>
    </source>
</evidence>
<sequence>MRTNELILYKNMEYEELLLDMTFLMEHYDNEYYNQEDLKGLLFSCMNELLELSECHGFFGNLWHTFLTFLLANDENAYSTSCEITGETKGSLNLAAEHDFWIFKELFDYDFTALMRVLDAGCFSLLLDYENTQDDRIVFNKRIRDRICNLSRELEQAEDVQSFKQCVTEFYREFGVGKLGLHKAFRVEHTKDGAAEIVPITNIAHVRLDDLVGYEAEKQKLIDNTKAFVEGKRANNCLLYGDAGTGKSSSIKAILNQYYDQGLRMIEVYKHQFQDLNEVIAQIKNRNYKFIIYMDDLSFEEFEIEYKYLKAVIEGGLEKKPDNILIYATSNRRHLVRETFRDKQDRDEELHTNDTVQEKLSLVARFGVKIYFASPAKKAFQKIVTELAKRNHISMPEEELLLEVNKWELSHGGMSGRTAQQFIDYLLGKE</sequence>
<evidence type="ECO:0000313" key="1">
    <source>
        <dbReference type="EMBL" id="MCZ0666452.1"/>
    </source>
</evidence>
<dbReference type="Gene3D" id="3.40.50.300">
    <property type="entry name" value="P-loop containing nucleotide triphosphate hydrolases"/>
    <property type="match status" value="1"/>
</dbReference>
<accession>A0A2N5PQ25</accession>
<dbReference type="EMBL" id="NIHS01000003">
    <property type="protein sequence ID" value="PLT74549.1"/>
    <property type="molecule type" value="Genomic_DNA"/>
</dbReference>
<comment type="caution">
    <text evidence="3">The sequence shown here is derived from an EMBL/GenBank/DDBJ whole genome shotgun (WGS) entry which is preliminary data.</text>
</comment>
<evidence type="ECO:0000313" key="5">
    <source>
        <dbReference type="Proteomes" id="UP000234891"/>
    </source>
</evidence>
<dbReference type="InterPro" id="IPR008533">
    <property type="entry name" value="DUF815"/>
</dbReference>
<name>A0A2N5PQ25_MEDGN</name>
<dbReference type="Proteomes" id="UP000234840">
    <property type="component" value="Unassembled WGS sequence"/>
</dbReference>
<dbReference type="PANTHER" id="PTHR42935:SF1">
    <property type="entry name" value="SLR0930 PROTEIN"/>
    <property type="match status" value="1"/>
</dbReference>
<dbReference type="GO" id="GO:0005524">
    <property type="term" value="F:ATP binding"/>
    <property type="evidence" value="ECO:0007669"/>
    <property type="project" value="UniProtKB-KW"/>
</dbReference>
<dbReference type="Proteomes" id="UP000234891">
    <property type="component" value="Unassembled WGS sequence"/>
</dbReference>
<proteinExistence type="predicted"/>
<dbReference type="Pfam" id="PF05673">
    <property type="entry name" value="DUF815"/>
    <property type="match status" value="1"/>
</dbReference>
<dbReference type="EMBL" id="NIHW01000001">
    <property type="protein sequence ID" value="PLT89466.1"/>
    <property type="molecule type" value="Genomic_DNA"/>
</dbReference>
<organism evidence="3 4">
    <name type="scientific">Mediterraneibacter gnavus</name>
    <name type="common">Ruminococcus gnavus</name>
    <dbReference type="NCBI Taxonomy" id="33038"/>
    <lineage>
        <taxon>Bacteria</taxon>
        <taxon>Bacillati</taxon>
        <taxon>Bacillota</taxon>
        <taxon>Clostridia</taxon>
        <taxon>Lachnospirales</taxon>
        <taxon>Lachnospiraceae</taxon>
        <taxon>Mediterraneibacter</taxon>
    </lineage>
</organism>
<gene>
    <name evidence="3" type="ORF">CDL20_00295</name>
    <name evidence="2" type="ORF">CDL26_03095</name>
    <name evidence="1" type="ORF">OZZ17_02730</name>
</gene>
<dbReference type="SUPFAM" id="SSF52540">
    <property type="entry name" value="P-loop containing nucleoside triphosphate hydrolases"/>
    <property type="match status" value="1"/>
</dbReference>
<protein>
    <submittedName>
        <fullName evidence="3">AAA family ATPase</fullName>
    </submittedName>
    <submittedName>
        <fullName evidence="1">ATP-binding protein</fullName>
    </submittedName>
</protein>